<evidence type="ECO:0000313" key="3">
    <source>
        <dbReference type="Proteomes" id="UP000617355"/>
    </source>
</evidence>
<feature type="signal peptide" evidence="1">
    <location>
        <begin position="1"/>
        <end position="21"/>
    </location>
</feature>
<feature type="chain" id="PRO_5046932042" description="Outer membrane protein beta-barrel domain-containing protein" evidence="1">
    <location>
        <begin position="22"/>
        <end position="174"/>
    </location>
</feature>
<comment type="caution">
    <text evidence="2">The sequence shown here is derived from an EMBL/GenBank/DDBJ whole genome shotgun (WGS) entry which is preliminary data.</text>
</comment>
<dbReference type="RefSeq" id="WP_188527312.1">
    <property type="nucleotide sequence ID" value="NZ_BMGI01000002.1"/>
</dbReference>
<accession>A0ABQ1QLT4</accession>
<keyword evidence="3" id="KW-1185">Reference proteome</keyword>
<name>A0ABQ1QLT4_9RHOB</name>
<dbReference type="InterPro" id="IPR011250">
    <property type="entry name" value="OMP/PagP_B-barrel"/>
</dbReference>
<proteinExistence type="predicted"/>
<dbReference type="SUPFAM" id="SSF56925">
    <property type="entry name" value="OMPA-like"/>
    <property type="match status" value="1"/>
</dbReference>
<sequence>MFKKLFATTAIAMFAAMPAAAGSLQDPVVEPTPMPQYVEPASDWTGFYAGINGTGGVTGGTNAWGAGVHAGYLQDMGDLVIGGELSYNYVFNPAGNHFFGLDAIVGYDAGDVMPHVTFGGSYLSPADLFGVSAGAGLSVKATENIILTGRYRYTYEPTGPNTLHQGILAVSYRF</sequence>
<dbReference type="EMBL" id="BMGI01000002">
    <property type="protein sequence ID" value="GGD34473.1"/>
    <property type="molecule type" value="Genomic_DNA"/>
</dbReference>
<protein>
    <recommendedName>
        <fullName evidence="4">Outer membrane protein beta-barrel domain-containing protein</fullName>
    </recommendedName>
</protein>
<gene>
    <name evidence="2" type="ORF">GCM10011358_18170</name>
</gene>
<dbReference type="Proteomes" id="UP000617355">
    <property type="component" value="Unassembled WGS sequence"/>
</dbReference>
<evidence type="ECO:0000256" key="1">
    <source>
        <dbReference type="SAM" id="SignalP"/>
    </source>
</evidence>
<reference evidence="3" key="1">
    <citation type="journal article" date="2019" name="Int. J. Syst. Evol. Microbiol.">
        <title>The Global Catalogue of Microorganisms (GCM) 10K type strain sequencing project: providing services to taxonomists for standard genome sequencing and annotation.</title>
        <authorList>
            <consortium name="The Broad Institute Genomics Platform"/>
            <consortium name="The Broad Institute Genome Sequencing Center for Infectious Disease"/>
            <person name="Wu L."/>
            <person name="Ma J."/>
        </authorList>
    </citation>
    <scope>NUCLEOTIDE SEQUENCE [LARGE SCALE GENOMIC DNA]</scope>
    <source>
        <strain evidence="3">CGMCC 1.12922</strain>
    </source>
</reference>
<organism evidence="2 3">
    <name type="scientific">Sinisalibacter lacisalsi</name>
    <dbReference type="NCBI Taxonomy" id="1526570"/>
    <lineage>
        <taxon>Bacteria</taxon>
        <taxon>Pseudomonadati</taxon>
        <taxon>Pseudomonadota</taxon>
        <taxon>Alphaproteobacteria</taxon>
        <taxon>Rhodobacterales</taxon>
        <taxon>Roseobacteraceae</taxon>
        <taxon>Sinisalibacter</taxon>
    </lineage>
</organism>
<keyword evidence="1" id="KW-0732">Signal</keyword>
<evidence type="ECO:0008006" key="4">
    <source>
        <dbReference type="Google" id="ProtNLM"/>
    </source>
</evidence>
<evidence type="ECO:0000313" key="2">
    <source>
        <dbReference type="EMBL" id="GGD34473.1"/>
    </source>
</evidence>